<reference evidence="2" key="1">
    <citation type="journal article" date="2023" name="Front. Plant Sci.">
        <title>Chromosomal-level genome assembly of Melastoma candidum provides insights into trichome evolution.</title>
        <authorList>
            <person name="Zhong Y."/>
            <person name="Wu W."/>
            <person name="Sun C."/>
            <person name="Zou P."/>
            <person name="Liu Y."/>
            <person name="Dai S."/>
            <person name="Zhou R."/>
        </authorList>
    </citation>
    <scope>NUCLEOTIDE SEQUENCE [LARGE SCALE GENOMIC DNA]</scope>
</reference>
<keyword evidence="2" id="KW-1185">Reference proteome</keyword>
<gene>
    <name evidence="1" type="ORF">MLD38_004655</name>
</gene>
<name>A0ACB9SBC6_9MYRT</name>
<accession>A0ACB9SBC6</accession>
<dbReference type="Proteomes" id="UP001057402">
    <property type="component" value="Chromosome 2"/>
</dbReference>
<proteinExistence type="predicted"/>
<evidence type="ECO:0000313" key="2">
    <source>
        <dbReference type="Proteomes" id="UP001057402"/>
    </source>
</evidence>
<evidence type="ECO:0000313" key="1">
    <source>
        <dbReference type="EMBL" id="KAI4386748.1"/>
    </source>
</evidence>
<sequence length="284" mass="32525">MAKRLKLRLSRILSNCRSKDVLPSDPLPPVPNPAPLPSSLPPNPASVSPTPSSRRKQTFRWKQEKDFHVISISTLRENPPRDASRVFPRPSASRRPRRRRAMVHWGRKHGRVCLSPLPIFRGDDAAAWDDKGLEADDREETEYLISSTPSAGEEGFCDEACEVEKAEEGGLLLTKRRVSEVEFEARLSSVGRRWCLGDDTTTKVRESYAVVKRTEDPYGEFRRSMMEMVTEKEIYEEEGLQELVRCLLMLNGREHHGIILQAFAEVCDALFRKQNLFDYKEDLN</sequence>
<organism evidence="1 2">
    <name type="scientific">Melastoma candidum</name>
    <dbReference type="NCBI Taxonomy" id="119954"/>
    <lineage>
        <taxon>Eukaryota</taxon>
        <taxon>Viridiplantae</taxon>
        <taxon>Streptophyta</taxon>
        <taxon>Embryophyta</taxon>
        <taxon>Tracheophyta</taxon>
        <taxon>Spermatophyta</taxon>
        <taxon>Magnoliopsida</taxon>
        <taxon>eudicotyledons</taxon>
        <taxon>Gunneridae</taxon>
        <taxon>Pentapetalae</taxon>
        <taxon>rosids</taxon>
        <taxon>malvids</taxon>
        <taxon>Myrtales</taxon>
        <taxon>Melastomataceae</taxon>
        <taxon>Melastomatoideae</taxon>
        <taxon>Melastomateae</taxon>
        <taxon>Melastoma</taxon>
    </lineage>
</organism>
<protein>
    <submittedName>
        <fullName evidence="1">Uncharacterized protein</fullName>
    </submittedName>
</protein>
<dbReference type="EMBL" id="CM042881">
    <property type="protein sequence ID" value="KAI4386748.1"/>
    <property type="molecule type" value="Genomic_DNA"/>
</dbReference>
<comment type="caution">
    <text evidence="1">The sequence shown here is derived from an EMBL/GenBank/DDBJ whole genome shotgun (WGS) entry which is preliminary data.</text>
</comment>